<dbReference type="InterPro" id="IPR029058">
    <property type="entry name" value="AB_hydrolase_fold"/>
</dbReference>
<protein>
    <submittedName>
        <fullName evidence="2">Lipase family protein</fullName>
    </submittedName>
</protein>
<dbReference type="InterPro" id="IPR002921">
    <property type="entry name" value="Fungal_lipase-type"/>
</dbReference>
<keyword evidence="3" id="KW-1185">Reference proteome</keyword>
<evidence type="ECO:0000259" key="1">
    <source>
        <dbReference type="Pfam" id="PF01764"/>
    </source>
</evidence>
<dbReference type="Pfam" id="PF01764">
    <property type="entry name" value="Lipase_3"/>
    <property type="match status" value="1"/>
</dbReference>
<dbReference type="InterPro" id="IPR051218">
    <property type="entry name" value="Sec_MonoDiacylglyc_Lipase"/>
</dbReference>
<name>A0ABY5TPK5_9GAMM</name>
<accession>A0ABY5TPK5</accession>
<proteinExistence type="predicted"/>
<dbReference type="CDD" id="cd00519">
    <property type="entry name" value="Lipase_3"/>
    <property type="match status" value="1"/>
</dbReference>
<evidence type="ECO:0000313" key="2">
    <source>
        <dbReference type="EMBL" id="UVW35717.1"/>
    </source>
</evidence>
<dbReference type="PANTHER" id="PTHR45856">
    <property type="entry name" value="ALPHA/BETA-HYDROLASES SUPERFAMILY PROTEIN"/>
    <property type="match status" value="1"/>
</dbReference>
<dbReference type="EMBL" id="CP103416">
    <property type="protein sequence ID" value="UVW35717.1"/>
    <property type="molecule type" value="Genomic_DNA"/>
</dbReference>
<gene>
    <name evidence="2" type="ORF">NYF23_03665</name>
</gene>
<dbReference type="Gene3D" id="3.40.50.1820">
    <property type="entry name" value="alpha/beta hydrolase"/>
    <property type="match status" value="1"/>
</dbReference>
<dbReference type="PANTHER" id="PTHR45856:SF23">
    <property type="entry name" value="FUNGAL LIPASE-LIKE DOMAIN-CONTAINING PROTEIN"/>
    <property type="match status" value="1"/>
</dbReference>
<evidence type="ECO:0000313" key="3">
    <source>
        <dbReference type="Proteomes" id="UP001059934"/>
    </source>
</evidence>
<sequence>MTTVLAKSQADIDTINNLLNKKLPAYRKAYSDRTSWLMACISDLAYLRFNPLFPEKSQKAYFLKSIEKLIDQNRQSALTKLLDLVAYDHEQEAADLADNLTLLSLKLIDTFDSNGTQAIIVANSDFAVLAFRGTEAKSIKDIKADARAITVACPSGGNIHSGFNDAYNEVGLDIQQRLDKDDLKELPLFITGHSLGGALATIAAKKITHSSAGIAACYTFGSPRVGDEHWLANFKTPVYRLVNAADCVTMLPPGDELVTVLGWLVHWMPRIGRPMRAFLLNKVNGYMHVGDMRYMTNCSTPGDYSKVELLYSVSFFRRLKGLVIKKLPWRKLLKDHSIETYRKKLLVIASGRNA</sequence>
<organism evidence="2 3">
    <name type="scientific">SAR92 clade bacterium H455</name>
    <dbReference type="NCBI Taxonomy" id="2974818"/>
    <lineage>
        <taxon>Bacteria</taxon>
        <taxon>Pseudomonadati</taxon>
        <taxon>Pseudomonadota</taxon>
        <taxon>Gammaproteobacteria</taxon>
        <taxon>Cellvibrionales</taxon>
        <taxon>Porticoccaceae</taxon>
        <taxon>SAR92 clade</taxon>
    </lineage>
</organism>
<dbReference type="Proteomes" id="UP001059934">
    <property type="component" value="Chromosome"/>
</dbReference>
<reference evidence="2" key="1">
    <citation type="submission" date="2022-08" db="EMBL/GenBank/DDBJ databases">
        <title>Catabolic pathway analysis in culturable SAR92 clade bacteria reveals their overlooked roles in DMSP degradation in coastal seas.</title>
        <authorList>
            <person name="He X."/>
            <person name="Zhang X."/>
            <person name="Zhang Y."/>
        </authorList>
    </citation>
    <scope>NUCLEOTIDE SEQUENCE</scope>
    <source>
        <strain evidence="2">H455</strain>
    </source>
</reference>
<dbReference type="SUPFAM" id="SSF53474">
    <property type="entry name" value="alpha/beta-Hydrolases"/>
    <property type="match status" value="1"/>
</dbReference>
<feature type="domain" description="Fungal lipase-type" evidence="1">
    <location>
        <begin position="128"/>
        <end position="253"/>
    </location>
</feature>